<dbReference type="InterPro" id="IPR013785">
    <property type="entry name" value="Aldolase_TIM"/>
</dbReference>
<dbReference type="GO" id="GO:0009228">
    <property type="term" value="P:thiamine biosynthetic process"/>
    <property type="evidence" value="ECO:0007669"/>
    <property type="project" value="UniProtKB-KW"/>
</dbReference>
<dbReference type="SUPFAM" id="SSF51391">
    <property type="entry name" value="Thiamin phosphate synthase"/>
    <property type="match status" value="1"/>
</dbReference>
<reference evidence="3 5" key="3">
    <citation type="submission" date="2018-07" db="EMBL/GenBank/DDBJ databases">
        <title>Genomic and Epidemiologic Investigation of an Indolent Hospital Outbreak.</title>
        <authorList>
            <person name="Johnson R.C."/>
            <person name="Deming C."/>
            <person name="Conlan S."/>
            <person name="Zellmer C.J."/>
            <person name="Michelin A.V."/>
            <person name="Lee-Lin S."/>
            <person name="Thomas P.J."/>
            <person name="Park M."/>
            <person name="Weingarten R.A."/>
            <person name="Less J."/>
            <person name="Dekker J.P."/>
            <person name="Frank K.M."/>
            <person name="Musser K.A."/>
            <person name="Mcquiston J.R."/>
            <person name="Henderson D.K."/>
            <person name="Lau A.F."/>
            <person name="Palmore T.N."/>
            <person name="Segre J.A."/>
        </authorList>
    </citation>
    <scope>NUCLEOTIDE SEQUENCE [LARGE SCALE GENOMIC DNA]</scope>
    <source>
        <strain evidence="3 5">SK-NIH.Env10_0317</strain>
    </source>
</reference>
<reference evidence="4" key="2">
    <citation type="submission" date="2016-12" db="EMBL/GenBank/DDBJ databases">
        <title>Whole genome sequencing of Sphingomonas sp. ABOJV.</title>
        <authorList>
            <person name="Conlan S."/>
            <person name="Thomas P.J."/>
            <person name="Mullikin J."/>
            <person name="Palmore T.N."/>
            <person name="Frank K.M."/>
            <person name="Segre J.A."/>
        </authorList>
    </citation>
    <scope>NUCLEOTIDE SEQUENCE [LARGE SCALE GENOMIC DNA]</scope>
    <source>
        <strain evidence="4">ABOJV</strain>
    </source>
</reference>
<dbReference type="EMBL" id="QQWO01000001">
    <property type="protein sequence ID" value="RSV08302.1"/>
    <property type="molecule type" value="Genomic_DNA"/>
</dbReference>
<dbReference type="STRING" id="93064.BRX40_03755"/>
<dbReference type="OrthoDB" id="8446047at2"/>
<name>A0A1L6J753_9SPHN</name>
<gene>
    <name evidence="2" type="ORF">BRX40_03755</name>
    <name evidence="3" type="ORF">CA257_02255</name>
</gene>
<reference evidence="2" key="1">
    <citation type="submission" date="2016-12" db="EMBL/GenBank/DDBJ databases">
        <title>Whole genome sequencing of Sphingomonas koreensis.</title>
        <authorList>
            <person name="Conlan S."/>
            <person name="Thomas P.J."/>
            <person name="Mullikin J."/>
            <person name="Palmore T.N."/>
            <person name="Frank K.M."/>
            <person name="Segre J.A."/>
        </authorList>
    </citation>
    <scope>NUCLEOTIDE SEQUENCE</scope>
    <source>
        <strain evidence="2">ABOJV</strain>
    </source>
</reference>
<dbReference type="EMBL" id="CP018820">
    <property type="protein sequence ID" value="APR51667.1"/>
    <property type="molecule type" value="Genomic_DNA"/>
</dbReference>
<dbReference type="GeneID" id="44131668"/>
<feature type="domain" description="Thiamine phosphate synthase/TenI" evidence="1">
    <location>
        <begin position="90"/>
        <end position="170"/>
    </location>
</feature>
<protein>
    <submittedName>
        <fullName evidence="2">Thiamine phosphate synthase</fullName>
    </submittedName>
</protein>
<dbReference type="KEGG" id="skr:BRX40_03755"/>
<dbReference type="InterPro" id="IPR036206">
    <property type="entry name" value="ThiamineP_synth_sf"/>
</dbReference>
<accession>A0A1L6J753</accession>
<dbReference type="AlphaFoldDB" id="A0A1L6J753"/>
<organism evidence="2 4">
    <name type="scientific">Sphingomonas koreensis</name>
    <dbReference type="NCBI Taxonomy" id="93064"/>
    <lineage>
        <taxon>Bacteria</taxon>
        <taxon>Pseudomonadati</taxon>
        <taxon>Pseudomonadota</taxon>
        <taxon>Alphaproteobacteria</taxon>
        <taxon>Sphingomonadales</taxon>
        <taxon>Sphingomonadaceae</taxon>
        <taxon>Sphingomonas</taxon>
    </lineage>
</organism>
<dbReference type="Pfam" id="PF02581">
    <property type="entry name" value="TMP-TENI"/>
    <property type="match status" value="1"/>
</dbReference>
<dbReference type="RefSeq" id="WP_075150710.1">
    <property type="nucleotide sequence ID" value="NZ_CP018820.1"/>
</dbReference>
<evidence type="ECO:0000313" key="4">
    <source>
        <dbReference type="Proteomes" id="UP000185161"/>
    </source>
</evidence>
<proteinExistence type="predicted"/>
<dbReference type="Gene3D" id="3.20.20.70">
    <property type="entry name" value="Aldolase class I"/>
    <property type="match status" value="1"/>
</dbReference>
<evidence type="ECO:0000313" key="5">
    <source>
        <dbReference type="Proteomes" id="UP000286681"/>
    </source>
</evidence>
<sequence length="175" mass="19370">MRCRHPSLAQELPRRWLMTDERLGERLWDALAALPKGSGVILRHYGLPPAERRVLFARIARIARRRGLVLVVAGTERLEHAPRHGRHRGALTAPVHSRREAIAAVRNGAKLIFVSPVHATRSHPGARTLGAVRLGLLIRGSNVPVIALGGMNERRWRALRPLGVYGWAGIDGWSG</sequence>
<dbReference type="Proteomes" id="UP000286681">
    <property type="component" value="Unassembled WGS sequence"/>
</dbReference>
<evidence type="ECO:0000259" key="1">
    <source>
        <dbReference type="Pfam" id="PF02581"/>
    </source>
</evidence>
<dbReference type="InterPro" id="IPR022998">
    <property type="entry name" value="ThiamineP_synth_TenI"/>
</dbReference>
<evidence type="ECO:0000313" key="3">
    <source>
        <dbReference type="EMBL" id="RSV08302.1"/>
    </source>
</evidence>
<dbReference type="CDD" id="cd00564">
    <property type="entry name" value="TMP_TenI"/>
    <property type="match status" value="1"/>
</dbReference>
<dbReference type="Proteomes" id="UP000185161">
    <property type="component" value="Chromosome"/>
</dbReference>
<keyword evidence="4" id="KW-1185">Reference proteome</keyword>
<evidence type="ECO:0000313" key="2">
    <source>
        <dbReference type="EMBL" id="APR51667.1"/>
    </source>
</evidence>